<reference evidence="1 2" key="1">
    <citation type="submission" date="2013-02" db="EMBL/GenBank/DDBJ databases">
        <title>The complete genome sequence of Corynebacterium vitaeruminis DSM 20294.</title>
        <authorList>
            <person name="Ruckert C."/>
            <person name="Albersmeier A."/>
            <person name="Kalinowski J."/>
        </authorList>
    </citation>
    <scope>NUCLEOTIDE SEQUENCE [LARGE SCALE GENOMIC DNA]</scope>
    <source>
        <strain evidence="2">ATCC 10234</strain>
    </source>
</reference>
<dbReference type="STRING" id="1224164.B843_02175"/>
<dbReference type="eggNOG" id="ENOG5031ITU">
    <property type="taxonomic scope" value="Bacteria"/>
</dbReference>
<accession>W5XXZ2</accession>
<evidence type="ECO:0000313" key="1">
    <source>
        <dbReference type="EMBL" id="AHI21827.1"/>
    </source>
</evidence>
<dbReference type="HOGENOM" id="CLU_1228238_0_0_11"/>
<organism evidence="1 2">
    <name type="scientific">Corynebacterium vitaeruminis DSM 20294</name>
    <dbReference type="NCBI Taxonomy" id="1224164"/>
    <lineage>
        <taxon>Bacteria</taxon>
        <taxon>Bacillati</taxon>
        <taxon>Actinomycetota</taxon>
        <taxon>Actinomycetes</taxon>
        <taxon>Mycobacteriales</taxon>
        <taxon>Corynebacteriaceae</taxon>
        <taxon>Corynebacterium</taxon>
    </lineage>
</organism>
<dbReference type="RefSeq" id="WP_025251887.1">
    <property type="nucleotide sequence ID" value="NZ_CP004353.1"/>
</dbReference>
<dbReference type="Proteomes" id="UP000019222">
    <property type="component" value="Chromosome"/>
</dbReference>
<dbReference type="PATRIC" id="fig|1224164.3.peg.428"/>
<evidence type="ECO:0000313" key="2">
    <source>
        <dbReference type="Proteomes" id="UP000019222"/>
    </source>
</evidence>
<gene>
    <name evidence="1" type="ORF">B843_02175</name>
</gene>
<protein>
    <submittedName>
        <fullName evidence="1">Uncharacterized protein</fullName>
    </submittedName>
</protein>
<sequence length="225" mass="25147">MQDVTRIPRMLSAVQDVWEGQPDLSLGALIGMLENFGVTWGAEDEEALRICRGIARRHPGRVPLRQGKADGLFRIVIAESRTQVFLDGEKVLVVPGEGTPSMWDYRAIRNAQVGYPLVIEDAFGIAHRLGVIERIEPRRTPKRPHEEQPVFYEGADYKAWSLSGRVTAWEVGRRQAKATTLRRNDCDWDAEGRLRGFTAGGTRVPLGDDIRVFACGLEPGPDARE</sequence>
<keyword evidence="2" id="KW-1185">Reference proteome</keyword>
<dbReference type="EMBL" id="CP004353">
    <property type="protein sequence ID" value="AHI21827.1"/>
    <property type="molecule type" value="Genomic_DNA"/>
</dbReference>
<name>W5XXZ2_9CORY</name>
<proteinExistence type="predicted"/>
<dbReference type="KEGG" id="cvt:B843_02175"/>
<dbReference type="AlphaFoldDB" id="W5XXZ2"/>